<feature type="region of interest" description="Disordered" evidence="1">
    <location>
        <begin position="107"/>
        <end position="133"/>
    </location>
</feature>
<keyword evidence="3" id="KW-1185">Reference proteome</keyword>
<name>A0ABV5M2S0_9ACTN</name>
<reference evidence="2 3" key="1">
    <citation type="submission" date="2024-09" db="EMBL/GenBank/DDBJ databases">
        <authorList>
            <person name="Sun Q."/>
            <person name="Mori K."/>
        </authorList>
    </citation>
    <scope>NUCLEOTIDE SEQUENCE [LARGE SCALE GENOMIC DNA]</scope>
    <source>
        <strain evidence="2 3">JCM 3307</strain>
    </source>
</reference>
<dbReference type="EMBL" id="JBHMCA010000019">
    <property type="protein sequence ID" value="MFB9443043.1"/>
    <property type="molecule type" value="Genomic_DNA"/>
</dbReference>
<organism evidence="2 3">
    <name type="scientific">Dactylosporangium vinaceum</name>
    <dbReference type="NCBI Taxonomy" id="53362"/>
    <lineage>
        <taxon>Bacteria</taxon>
        <taxon>Bacillati</taxon>
        <taxon>Actinomycetota</taxon>
        <taxon>Actinomycetes</taxon>
        <taxon>Micromonosporales</taxon>
        <taxon>Micromonosporaceae</taxon>
        <taxon>Dactylosporangium</taxon>
    </lineage>
</organism>
<sequence length="151" mass="15651">MTAPSTTAPAATDPASIGRTALDTYRGMWRAYQTALAVPDPASSELAKYATGDALKNLTSGLQSVKDQGLKGEGQIVTSPRVVGAAPANQPTSVDLEDCLDDSGSKLLRASPGPAFSDKPGGRRLTKATVQRQPDGTWKVTSFGAREVGTC</sequence>
<evidence type="ECO:0000313" key="3">
    <source>
        <dbReference type="Proteomes" id="UP001589608"/>
    </source>
</evidence>
<gene>
    <name evidence="2" type="ORF">ACFFTR_08105</name>
</gene>
<dbReference type="Proteomes" id="UP001589608">
    <property type="component" value="Unassembled WGS sequence"/>
</dbReference>
<evidence type="ECO:0008006" key="4">
    <source>
        <dbReference type="Google" id="ProtNLM"/>
    </source>
</evidence>
<dbReference type="RefSeq" id="WP_223099520.1">
    <property type="nucleotide sequence ID" value="NZ_CP061913.1"/>
</dbReference>
<accession>A0ABV5M2S0</accession>
<proteinExistence type="predicted"/>
<evidence type="ECO:0000256" key="1">
    <source>
        <dbReference type="SAM" id="MobiDB-lite"/>
    </source>
</evidence>
<evidence type="ECO:0000313" key="2">
    <source>
        <dbReference type="EMBL" id="MFB9443043.1"/>
    </source>
</evidence>
<comment type="caution">
    <text evidence="2">The sequence shown here is derived from an EMBL/GenBank/DDBJ whole genome shotgun (WGS) entry which is preliminary data.</text>
</comment>
<protein>
    <recommendedName>
        <fullName evidence="4">Secreted protein/lipoprotein</fullName>
    </recommendedName>
</protein>